<evidence type="ECO:0000256" key="1">
    <source>
        <dbReference type="ARBA" id="ARBA00004123"/>
    </source>
</evidence>
<dbReference type="Pfam" id="PF05225">
    <property type="entry name" value="HTH_psq"/>
    <property type="match status" value="1"/>
</dbReference>
<dbReference type="EMBL" id="JAPWTK010000542">
    <property type="protein sequence ID" value="KAJ8938668.1"/>
    <property type="molecule type" value="Genomic_DNA"/>
</dbReference>
<dbReference type="Gene3D" id="1.10.10.60">
    <property type="entry name" value="Homeodomain-like"/>
    <property type="match status" value="1"/>
</dbReference>
<dbReference type="AlphaFoldDB" id="A0AAV8XKX8"/>
<sequence>MNKNKTKKIFRKYSEDVLRKALQEIKEGSTLRETCRKYGVPRSTVLDRIKGRIPEPLQRMGPDPVLTTKVEKKIGKGTTAKR</sequence>
<dbReference type="GO" id="GO:0005634">
    <property type="term" value="C:nucleus"/>
    <property type="evidence" value="ECO:0007669"/>
    <property type="project" value="UniProtKB-SubCell"/>
</dbReference>
<dbReference type="Proteomes" id="UP001162162">
    <property type="component" value="Unassembled WGS sequence"/>
</dbReference>
<dbReference type="GO" id="GO:0003677">
    <property type="term" value="F:DNA binding"/>
    <property type="evidence" value="ECO:0007669"/>
    <property type="project" value="InterPro"/>
</dbReference>
<proteinExistence type="predicted"/>
<reference evidence="3" key="1">
    <citation type="journal article" date="2023" name="Insect Mol. Biol.">
        <title>Genome sequencing provides insights into the evolution of gene families encoding plant cell wall-degrading enzymes in longhorned beetles.</title>
        <authorList>
            <person name="Shin N.R."/>
            <person name="Okamura Y."/>
            <person name="Kirsch R."/>
            <person name="Pauchet Y."/>
        </authorList>
    </citation>
    <scope>NUCLEOTIDE SEQUENCE</scope>
    <source>
        <strain evidence="3">AMC_N1</strain>
    </source>
</reference>
<accession>A0AAV8XKX8</accession>
<name>A0AAV8XKX8_9CUCU</name>
<organism evidence="3 4">
    <name type="scientific">Aromia moschata</name>
    <dbReference type="NCBI Taxonomy" id="1265417"/>
    <lineage>
        <taxon>Eukaryota</taxon>
        <taxon>Metazoa</taxon>
        <taxon>Ecdysozoa</taxon>
        <taxon>Arthropoda</taxon>
        <taxon>Hexapoda</taxon>
        <taxon>Insecta</taxon>
        <taxon>Pterygota</taxon>
        <taxon>Neoptera</taxon>
        <taxon>Endopterygota</taxon>
        <taxon>Coleoptera</taxon>
        <taxon>Polyphaga</taxon>
        <taxon>Cucujiformia</taxon>
        <taxon>Chrysomeloidea</taxon>
        <taxon>Cerambycidae</taxon>
        <taxon>Cerambycinae</taxon>
        <taxon>Callichromatini</taxon>
        <taxon>Aromia</taxon>
    </lineage>
</organism>
<dbReference type="SUPFAM" id="SSF46689">
    <property type="entry name" value="Homeodomain-like"/>
    <property type="match status" value="1"/>
</dbReference>
<evidence type="ECO:0000313" key="4">
    <source>
        <dbReference type="Proteomes" id="UP001162162"/>
    </source>
</evidence>
<dbReference type="InterPro" id="IPR007889">
    <property type="entry name" value="HTH_Psq"/>
</dbReference>
<comment type="caution">
    <text evidence="3">The sequence shown here is derived from an EMBL/GenBank/DDBJ whole genome shotgun (WGS) entry which is preliminary data.</text>
</comment>
<evidence type="ECO:0000259" key="2">
    <source>
        <dbReference type="Pfam" id="PF05225"/>
    </source>
</evidence>
<comment type="subcellular location">
    <subcellularLocation>
        <location evidence="1">Nucleus</location>
    </subcellularLocation>
</comment>
<dbReference type="InterPro" id="IPR009057">
    <property type="entry name" value="Homeodomain-like_sf"/>
</dbReference>
<gene>
    <name evidence="3" type="ORF">NQ318_020366</name>
</gene>
<keyword evidence="4" id="KW-1185">Reference proteome</keyword>
<feature type="domain" description="HTH psq-type" evidence="2">
    <location>
        <begin position="15"/>
        <end position="53"/>
    </location>
</feature>
<protein>
    <recommendedName>
        <fullName evidence="2">HTH psq-type domain-containing protein</fullName>
    </recommendedName>
</protein>
<evidence type="ECO:0000313" key="3">
    <source>
        <dbReference type="EMBL" id="KAJ8938668.1"/>
    </source>
</evidence>